<evidence type="ECO:0000256" key="4">
    <source>
        <dbReference type="ARBA" id="ARBA00022763"/>
    </source>
</evidence>
<dbReference type="CDD" id="cd07436">
    <property type="entry name" value="PHP_PolX"/>
    <property type="match status" value="1"/>
</dbReference>
<dbReference type="PANTHER" id="PTHR36928">
    <property type="entry name" value="PHOSPHATASE YCDX-RELATED"/>
    <property type="match status" value="1"/>
</dbReference>
<dbReference type="Pfam" id="PF14716">
    <property type="entry name" value="HHH_8"/>
    <property type="match status" value="1"/>
</dbReference>
<dbReference type="InterPro" id="IPR050243">
    <property type="entry name" value="PHP_phosphatase"/>
</dbReference>
<evidence type="ECO:0000256" key="3">
    <source>
        <dbReference type="ARBA" id="ARBA00022695"/>
    </source>
</evidence>
<dbReference type="InterPro" id="IPR029398">
    <property type="entry name" value="PolB_thumb"/>
</dbReference>
<evidence type="ECO:0000259" key="8">
    <source>
        <dbReference type="SMART" id="SM00483"/>
    </source>
</evidence>
<name>A0A0G1UZB2_9BACT</name>
<dbReference type="InterPro" id="IPR010996">
    <property type="entry name" value="HHH_MUS81"/>
</dbReference>
<keyword evidence="4" id="KW-0227">DNA damage</keyword>
<keyword evidence="2" id="KW-0808">Transferase</keyword>
<dbReference type="GO" id="GO:0003677">
    <property type="term" value="F:DNA binding"/>
    <property type="evidence" value="ECO:0007669"/>
    <property type="project" value="InterPro"/>
</dbReference>
<evidence type="ECO:0000256" key="7">
    <source>
        <dbReference type="ARBA" id="ARBA00049244"/>
    </source>
</evidence>
<dbReference type="EMBL" id="LCPP01000027">
    <property type="protein sequence ID" value="KKU99584.1"/>
    <property type="molecule type" value="Genomic_DNA"/>
</dbReference>
<dbReference type="InterPro" id="IPR047967">
    <property type="entry name" value="PolX_PHP"/>
</dbReference>
<dbReference type="CDD" id="cd00141">
    <property type="entry name" value="NT_POLXc"/>
    <property type="match status" value="1"/>
</dbReference>
<dbReference type="Gene3D" id="1.10.150.110">
    <property type="entry name" value="DNA polymerase beta, N-terminal domain-like"/>
    <property type="match status" value="1"/>
</dbReference>
<dbReference type="AlphaFoldDB" id="A0A0G1UZB2"/>
<dbReference type="SUPFAM" id="SSF47802">
    <property type="entry name" value="DNA polymerase beta, N-terminal domain-like"/>
    <property type="match status" value="1"/>
</dbReference>
<comment type="caution">
    <text evidence="9">The sequence shown here is derived from an EMBL/GenBank/DDBJ whole genome shotgun (WGS) entry which is preliminary data.</text>
</comment>
<evidence type="ECO:0000313" key="9">
    <source>
        <dbReference type="EMBL" id="KKU99584.1"/>
    </source>
</evidence>
<dbReference type="InterPro" id="IPR022311">
    <property type="entry name" value="PolX-like"/>
</dbReference>
<dbReference type="InterPro" id="IPR043519">
    <property type="entry name" value="NT_sf"/>
</dbReference>
<dbReference type="Gene3D" id="1.10.150.20">
    <property type="entry name" value="5' to 3' exonuclease, C-terminal subdomain"/>
    <property type="match status" value="1"/>
</dbReference>
<organism evidence="9 10">
    <name type="scientific">Candidatus Amesbacteria bacterium GW2011_GWA1_48_9</name>
    <dbReference type="NCBI Taxonomy" id="1618355"/>
    <lineage>
        <taxon>Bacteria</taxon>
        <taxon>Candidatus Amesiibacteriota</taxon>
    </lineage>
</organism>
<comment type="catalytic activity">
    <reaction evidence="7">
        <text>DNA(n) + a 2'-deoxyribonucleoside 5'-triphosphate = DNA(n+1) + diphosphate</text>
        <dbReference type="Rhea" id="RHEA:22508"/>
        <dbReference type="Rhea" id="RHEA-COMP:17339"/>
        <dbReference type="Rhea" id="RHEA-COMP:17340"/>
        <dbReference type="ChEBI" id="CHEBI:33019"/>
        <dbReference type="ChEBI" id="CHEBI:61560"/>
        <dbReference type="ChEBI" id="CHEBI:173112"/>
        <dbReference type="EC" id="2.7.7.7"/>
    </reaction>
</comment>
<dbReference type="InterPro" id="IPR016195">
    <property type="entry name" value="Pol/histidinol_Pase-like"/>
</dbReference>
<dbReference type="SUPFAM" id="SSF89550">
    <property type="entry name" value="PHP domain-like"/>
    <property type="match status" value="1"/>
</dbReference>
<dbReference type="Proteomes" id="UP000034637">
    <property type="component" value="Unassembled WGS sequence"/>
</dbReference>
<dbReference type="GO" id="GO:0005829">
    <property type="term" value="C:cytosol"/>
    <property type="evidence" value="ECO:0007669"/>
    <property type="project" value="TreeGrafter"/>
</dbReference>
<dbReference type="GO" id="GO:0042578">
    <property type="term" value="F:phosphoric ester hydrolase activity"/>
    <property type="evidence" value="ECO:0007669"/>
    <property type="project" value="TreeGrafter"/>
</dbReference>
<dbReference type="InterPro" id="IPR027421">
    <property type="entry name" value="DNA_pol_lamdba_lyase_dom_sf"/>
</dbReference>
<dbReference type="Pfam" id="PF14791">
    <property type="entry name" value="DNA_pol_B_thumb"/>
    <property type="match status" value="1"/>
</dbReference>
<proteinExistence type="predicted"/>
<gene>
    <name evidence="9" type="ORF">UY33_C0027G0006</name>
</gene>
<dbReference type="EC" id="2.7.7.7" evidence="1"/>
<dbReference type="Gene3D" id="3.20.20.140">
    <property type="entry name" value="Metal-dependent hydrolases"/>
    <property type="match status" value="1"/>
</dbReference>
<dbReference type="GO" id="GO:0003887">
    <property type="term" value="F:DNA-directed DNA polymerase activity"/>
    <property type="evidence" value="ECO:0007669"/>
    <property type="project" value="UniProtKB-KW"/>
</dbReference>
<dbReference type="Pfam" id="PF14520">
    <property type="entry name" value="HHH_5"/>
    <property type="match status" value="1"/>
</dbReference>
<reference evidence="9 10" key="1">
    <citation type="journal article" date="2015" name="Nature">
        <title>rRNA introns, odd ribosomes, and small enigmatic genomes across a large radiation of phyla.</title>
        <authorList>
            <person name="Brown C.T."/>
            <person name="Hug L.A."/>
            <person name="Thomas B.C."/>
            <person name="Sharon I."/>
            <person name="Castelle C.J."/>
            <person name="Singh A."/>
            <person name="Wilkins M.J."/>
            <person name="Williams K.H."/>
            <person name="Banfield J.F."/>
        </authorList>
    </citation>
    <scope>NUCLEOTIDE SEQUENCE [LARGE SCALE GENOMIC DNA]</scope>
</reference>
<dbReference type="SMART" id="SM00483">
    <property type="entry name" value="POLXc"/>
    <property type="match status" value="1"/>
</dbReference>
<accession>A0A0G1UZB2</accession>
<keyword evidence="5" id="KW-0239">DNA-directed DNA polymerase</keyword>
<evidence type="ECO:0000313" key="10">
    <source>
        <dbReference type="Proteomes" id="UP000034637"/>
    </source>
</evidence>
<evidence type="ECO:0000256" key="6">
    <source>
        <dbReference type="ARBA" id="ARBA00023204"/>
    </source>
</evidence>
<dbReference type="InterPro" id="IPR002008">
    <property type="entry name" value="DNA_pol_X_beta-like"/>
</dbReference>
<evidence type="ECO:0000256" key="2">
    <source>
        <dbReference type="ARBA" id="ARBA00022679"/>
    </source>
</evidence>
<protein>
    <recommendedName>
        <fullName evidence="1">DNA-directed DNA polymerase</fullName>
        <ecNumber evidence="1">2.7.7.7</ecNumber>
    </recommendedName>
</protein>
<dbReference type="GO" id="GO:0006281">
    <property type="term" value="P:DNA repair"/>
    <property type="evidence" value="ECO:0007669"/>
    <property type="project" value="UniProtKB-KW"/>
</dbReference>
<dbReference type="PRINTS" id="PR00870">
    <property type="entry name" value="DNAPOLXBETA"/>
</dbReference>
<sequence>MTNLEIAKLFRAVAAALSLTKGDNRFRVIAYERAADAVEHSSSEIKDLWDNQELDTLTGIGSNIASHLDELFKTGKVRHFDQILKPFPPALFELLEIPGIGPKNALKLCKALGISQAHSAISRLEKAAKNGHIRSLTGFGIESEADIIKNIREFRGRSRRMLLPIAQTIADEITAWLKKSSFVSQVYPLGSLRRQASTVGDVDIAVSSDNAPAVIAHFTNYPKKSRVLEAGDKTASLILPSGFQVDLMVQPPAAFGSLLQHFTGSKHHNILLREYALKKGLSLSEYGIKKISKSAKLSPSLRLREGRGESYQGDKGIVKFSNEKSFYHFLGLDWIPPELREGNEEINRSKNHTLPRLIELKDIKGDLQIHSNIDVQPSHDLGESSISDLVRVASILGYEYIGLTEHNPSLSGHTPSQIRDLIIRKSDQIHRFNDEKSHENNILYVFNGLEIDILPDGRRALPDNCLELLDYACISIHSSFRLSRKAMTDRVLSAFDHPKIRFLAHPTGRLLGQREGVELDWDRIFDFCARQDKWLEIDAWPDRLDLPDVLVREAITAKIKLVIDTDSHAASHLSYMRYGVSVARRGWAEAPDIVNTFSLTKMRQLLQRG</sequence>
<evidence type="ECO:0000256" key="1">
    <source>
        <dbReference type="ARBA" id="ARBA00012417"/>
    </source>
</evidence>
<feature type="domain" description="DNA-directed DNA polymerase X" evidence="8">
    <location>
        <begin position="1"/>
        <end position="341"/>
    </location>
</feature>
<keyword evidence="6" id="KW-0234">DNA repair</keyword>
<dbReference type="InterPro" id="IPR002054">
    <property type="entry name" value="DNA-dir_DNA_pol_X"/>
</dbReference>
<keyword evidence="3" id="KW-0548">Nucleotidyltransferase</keyword>
<dbReference type="SUPFAM" id="SSF81301">
    <property type="entry name" value="Nucleotidyltransferase"/>
    <property type="match status" value="1"/>
</dbReference>
<dbReference type="GO" id="GO:0008270">
    <property type="term" value="F:zinc ion binding"/>
    <property type="evidence" value="ECO:0007669"/>
    <property type="project" value="TreeGrafter"/>
</dbReference>
<dbReference type="PIRSF" id="PIRSF005047">
    <property type="entry name" value="UCP005047_YshC"/>
    <property type="match status" value="1"/>
</dbReference>
<dbReference type="InterPro" id="IPR037160">
    <property type="entry name" value="DNA_Pol_thumb_sf"/>
</dbReference>
<dbReference type="Gene3D" id="3.30.210.10">
    <property type="entry name" value="DNA polymerase, thumb domain"/>
    <property type="match status" value="1"/>
</dbReference>
<dbReference type="Gene3D" id="3.30.460.10">
    <property type="entry name" value="Beta Polymerase, domain 2"/>
    <property type="match status" value="1"/>
</dbReference>
<evidence type="ECO:0000256" key="5">
    <source>
        <dbReference type="ARBA" id="ARBA00022932"/>
    </source>
</evidence>
<dbReference type="PANTHER" id="PTHR36928:SF1">
    <property type="entry name" value="PHOSPHATASE YCDX-RELATED"/>
    <property type="match status" value="1"/>
</dbReference>